<feature type="region of interest" description="Disordered" evidence="1">
    <location>
        <begin position="45"/>
        <end position="70"/>
    </location>
</feature>
<feature type="region of interest" description="Disordered" evidence="1">
    <location>
        <begin position="383"/>
        <end position="419"/>
    </location>
</feature>
<dbReference type="PANTHER" id="PTHR34282">
    <property type="entry name" value="OS01G0228800 PROTEIN-RELATED"/>
    <property type="match status" value="1"/>
</dbReference>
<feature type="compositionally biased region" description="Polar residues" evidence="1">
    <location>
        <begin position="383"/>
        <end position="407"/>
    </location>
</feature>
<sequence length="1043" mass="114904">MECDATRSSSRQVLSPVVAVTSKAILHSHPNRKHLVQGIDMAALPGRDTSPSPSPAVGLVASEGRRGRGAGPRFLLRGGEMAKVPDLGSDFAQKLLKDLRRRRECLGFESAPPPAQRGTANAAAPREAYSNSRKPLQVQKPHQAAPAPRVGRPEAATNKSLYRQGNSSTAGPGKVRRHDAPAVAQSHAIVPFQGGAGGSKLTTPAANAGVDVQMALALALSTSGKLQNVHLVARQGAGGSVLFGEPDRTTQARRLPTPGAHVGKVAIGVQKLNDILMAYSSGGRRRGSVEIGKQLLRGAMDLEESLGMLMMLQDASDYLENSGNGKVLLLEGGKDNWKSATPRPTRSASARLVEIFDDGSETEQGDDAKSTSDAFMQIVPHSLSQNYRSNRSSPLQLTTATNNSKSKAASGEKGDSKLRTPSLIAKLMGLENLPSAKAVAERKGTERFVKPESLPRRATTTNAMVGTLPIRIIASERVPSKGQIKNFQTREWNISLTKSEEPVLPNTFSHLTADKQRRQTMRQVLGKEEDKERRVSLSQVVDEKIIHQDMKLTEDSNQQKTTISAGKMTNFLQRLGKNAKNKPVTEEKDIVQENKQKLGKKQPTSIKQRDSELKPRKAREKFNKENLATPENKVSGKNGKTARTDQMRRQPQSKRADKHSMEKKVQNCSRKQSETASQNYHRTQSEACSQNLEHKRSLKSEPAHMKEKFEYISMIELKNGEDTKVDDTGAHKPPDNTSGDDGIFKQSAGEMEYSSTTSGISPEQSEKKFTEEIIDPITPVEHNTADSIAETNDDKVDHISSETTQMLEKTSKGEPQEKQLQQMKEVNDQSRNGLDHIMKPDNRKDSTNHKMNVIPCDSFTENQLLLVEMLLKDPYLLESAKAITGFHPVSVIHVNTGKWLEKENKVLSDVGREVIRRKGKRTEAMVDVRMKRAANPKLQTLDDLIRELDGDIQSLNIPKKPHQQSDNSTAENLKMVLLSDIENTHSDANSVWDFGWNRIYDLPIEKNEVVMDLEKNILGGIITDVARELIGVSLRHGYCACEA</sequence>
<dbReference type="InterPro" id="IPR032795">
    <property type="entry name" value="DUF3741-assoc"/>
</dbReference>
<name>A0A8T0MFH4_PANVG</name>
<dbReference type="Pfam" id="PF14383">
    <property type="entry name" value="VARLMGL"/>
    <property type="match status" value="1"/>
</dbReference>
<evidence type="ECO:0000259" key="2">
    <source>
        <dbReference type="Pfam" id="PF14383"/>
    </source>
</evidence>
<organism evidence="3 4">
    <name type="scientific">Panicum virgatum</name>
    <name type="common">Blackwell switchgrass</name>
    <dbReference type="NCBI Taxonomy" id="38727"/>
    <lineage>
        <taxon>Eukaryota</taxon>
        <taxon>Viridiplantae</taxon>
        <taxon>Streptophyta</taxon>
        <taxon>Embryophyta</taxon>
        <taxon>Tracheophyta</taxon>
        <taxon>Spermatophyta</taxon>
        <taxon>Magnoliopsida</taxon>
        <taxon>Liliopsida</taxon>
        <taxon>Poales</taxon>
        <taxon>Poaceae</taxon>
        <taxon>PACMAD clade</taxon>
        <taxon>Panicoideae</taxon>
        <taxon>Panicodae</taxon>
        <taxon>Paniceae</taxon>
        <taxon>Panicinae</taxon>
        <taxon>Panicum</taxon>
        <taxon>Panicum sect. Hiantes</taxon>
    </lineage>
</organism>
<dbReference type="EMBL" id="CM029054">
    <property type="protein sequence ID" value="KAG2534852.1"/>
    <property type="molecule type" value="Genomic_DNA"/>
</dbReference>
<evidence type="ECO:0000256" key="1">
    <source>
        <dbReference type="SAM" id="MobiDB-lite"/>
    </source>
</evidence>
<feature type="compositionally biased region" description="Polar residues" evidence="1">
    <location>
        <begin position="157"/>
        <end position="170"/>
    </location>
</feature>
<feature type="domain" description="DUF3741" evidence="2">
    <location>
        <begin position="415"/>
        <end position="437"/>
    </location>
</feature>
<dbReference type="PANTHER" id="PTHR34282:SF1">
    <property type="entry name" value="DUF3741 DOMAIN-CONTAINING PROTEIN"/>
    <property type="match status" value="1"/>
</dbReference>
<protein>
    <recommendedName>
        <fullName evidence="2">DUF3741 domain-containing protein</fullName>
    </recommendedName>
</protein>
<feature type="compositionally biased region" description="Basic and acidic residues" evidence="1">
    <location>
        <begin position="723"/>
        <end position="734"/>
    </location>
</feature>
<gene>
    <name evidence="3" type="ORF">PVAP13_9NG071300</name>
</gene>
<feature type="compositionally biased region" description="Basic and acidic residues" evidence="1">
    <location>
        <begin position="642"/>
        <end position="665"/>
    </location>
</feature>
<evidence type="ECO:0000313" key="3">
    <source>
        <dbReference type="EMBL" id="KAG2534852.1"/>
    </source>
</evidence>
<reference evidence="3" key="1">
    <citation type="submission" date="2020-05" db="EMBL/GenBank/DDBJ databases">
        <title>WGS assembly of Panicum virgatum.</title>
        <authorList>
            <person name="Lovell J.T."/>
            <person name="Jenkins J."/>
            <person name="Shu S."/>
            <person name="Juenger T.E."/>
            <person name="Schmutz J."/>
        </authorList>
    </citation>
    <scope>NUCLEOTIDE SEQUENCE</scope>
    <source>
        <strain evidence="3">AP13</strain>
    </source>
</reference>
<feature type="region of interest" description="Disordered" evidence="1">
    <location>
        <begin position="723"/>
        <end position="745"/>
    </location>
</feature>
<comment type="caution">
    <text evidence="3">The sequence shown here is derived from an EMBL/GenBank/DDBJ whole genome shotgun (WGS) entry which is preliminary data.</text>
</comment>
<dbReference type="AlphaFoldDB" id="A0A8T0MFH4"/>
<feature type="compositionally biased region" description="Polar residues" evidence="1">
    <location>
        <begin position="666"/>
        <end position="691"/>
    </location>
</feature>
<feature type="compositionally biased region" description="Basic and acidic residues" evidence="1">
    <location>
        <begin position="692"/>
        <end position="704"/>
    </location>
</feature>
<feature type="compositionally biased region" description="Basic and acidic residues" evidence="1">
    <location>
        <begin position="607"/>
        <end position="624"/>
    </location>
</feature>
<feature type="region of interest" description="Disordered" evidence="1">
    <location>
        <begin position="107"/>
        <end position="183"/>
    </location>
</feature>
<feature type="region of interest" description="Disordered" evidence="1">
    <location>
        <begin position="592"/>
        <end position="704"/>
    </location>
</feature>
<keyword evidence="4" id="KW-1185">Reference proteome</keyword>
<evidence type="ECO:0000313" key="4">
    <source>
        <dbReference type="Proteomes" id="UP000823388"/>
    </source>
</evidence>
<accession>A0A8T0MFH4</accession>
<proteinExistence type="predicted"/>
<feature type="region of interest" description="Disordered" evidence="1">
    <location>
        <begin position="773"/>
        <end position="798"/>
    </location>
</feature>
<dbReference type="Proteomes" id="UP000823388">
    <property type="component" value="Chromosome 9N"/>
</dbReference>